<feature type="binding site" evidence="9">
    <location>
        <position position="143"/>
    </location>
    <ligand>
        <name>chlorophyll a</name>
        <dbReference type="ChEBI" id="CHEBI:58416"/>
        <label>1</label>
    </ligand>
</feature>
<comment type="function">
    <text evidence="1">The light-harvesting complex (LHC) functions as a light receptor, it captures and delivers excitation energy to photosystems with which it is closely associated. Energy is transferred from the carotenoid and chlorophyll C (or B) to chlorophyll A and the photosynthetic reaction centers where it is used to synthesize ATP and reducing power.</text>
</comment>
<dbReference type="GO" id="GO:0030076">
    <property type="term" value="C:light-harvesting complex"/>
    <property type="evidence" value="ECO:0007669"/>
    <property type="project" value="UniProtKB-KW"/>
</dbReference>
<reference evidence="10" key="1">
    <citation type="submission" date="2023-08" db="EMBL/GenBank/DDBJ databases">
        <authorList>
            <person name="Audoor S."/>
            <person name="Bilcke G."/>
        </authorList>
    </citation>
    <scope>NUCLEOTIDE SEQUENCE</scope>
</reference>
<dbReference type="Pfam" id="PF00504">
    <property type="entry name" value="Chloroa_b-bind"/>
    <property type="match status" value="1"/>
</dbReference>
<proteinExistence type="inferred from homology"/>
<dbReference type="Proteomes" id="UP001295423">
    <property type="component" value="Unassembled WGS sequence"/>
</dbReference>
<feature type="binding site" evidence="9">
    <location>
        <position position="182"/>
    </location>
    <ligand>
        <name>chlorophyll a</name>
        <dbReference type="ChEBI" id="CHEBI:58416"/>
        <label>1</label>
    </ligand>
</feature>
<protein>
    <submittedName>
        <fullName evidence="10">Uncharacterized protein</fullName>
    </submittedName>
</protein>
<gene>
    <name evidence="10" type="ORF">CYCCA115_LOCUS6987</name>
</gene>
<comment type="similarity">
    <text evidence="3">Belongs to the fucoxanthin chlorophyll protein family.</text>
</comment>
<feature type="binding site" evidence="9">
    <location>
        <position position="140"/>
    </location>
    <ligand>
        <name>chlorophyll a</name>
        <dbReference type="ChEBI" id="CHEBI:58416"/>
        <label>3</label>
    </ligand>
</feature>
<dbReference type="InterPro" id="IPR001344">
    <property type="entry name" value="Chloro_AB-bd_pln"/>
</dbReference>
<evidence type="ECO:0000256" key="6">
    <source>
        <dbReference type="ARBA" id="ARBA00022640"/>
    </source>
</evidence>
<evidence type="ECO:0000256" key="5">
    <source>
        <dbReference type="ARBA" id="ARBA00022531"/>
    </source>
</evidence>
<feature type="binding site" evidence="9">
    <location>
        <position position="128"/>
    </location>
    <ligand>
        <name>chlorophyll a</name>
        <dbReference type="ChEBI" id="CHEBI:58416"/>
        <label>1</label>
    </ligand>
</feature>
<comment type="subunit">
    <text evidence="8">The LHC complex of chromophytic algae is composed of fucoxanthin, chlorophyll A and C bound non-covalently by fucoxanthin chlorophyll proteins (FCPs). The ratio of the pigments in LHC; fucoxanthin: chlorophyll C: chlorophyll A; (0.6-1): (0.1-0.3): (1).</text>
</comment>
<keyword evidence="9" id="KW-0157">Chromophore</keyword>
<feature type="binding site" evidence="9">
    <location>
        <position position="259"/>
    </location>
    <ligand>
        <name>chlorophyll a</name>
        <dbReference type="ChEBI" id="CHEBI:58416"/>
        <label>1</label>
    </ligand>
</feature>
<organism evidence="10 11">
    <name type="scientific">Cylindrotheca closterium</name>
    <dbReference type="NCBI Taxonomy" id="2856"/>
    <lineage>
        <taxon>Eukaryota</taxon>
        <taxon>Sar</taxon>
        <taxon>Stramenopiles</taxon>
        <taxon>Ochrophyta</taxon>
        <taxon>Bacillariophyta</taxon>
        <taxon>Bacillariophyceae</taxon>
        <taxon>Bacillariophycidae</taxon>
        <taxon>Bacillariales</taxon>
        <taxon>Bacillariaceae</taxon>
        <taxon>Cylindrotheca</taxon>
    </lineage>
</organism>
<keyword evidence="5" id="KW-0602">Photosynthesis</keyword>
<dbReference type="GO" id="GO:0009765">
    <property type="term" value="P:photosynthesis, light harvesting"/>
    <property type="evidence" value="ECO:0007669"/>
    <property type="project" value="InterPro"/>
</dbReference>
<dbReference type="AlphaFoldDB" id="A0AAD2CN12"/>
<dbReference type="GO" id="GO:0016168">
    <property type="term" value="F:chlorophyll binding"/>
    <property type="evidence" value="ECO:0007669"/>
    <property type="project" value="UniProtKB-KW"/>
</dbReference>
<comment type="caution">
    <text evidence="10">The sequence shown here is derived from an EMBL/GenBank/DDBJ whole genome shotgun (WGS) entry which is preliminary data.</text>
</comment>
<feature type="binding site" evidence="9">
    <location>
        <position position="242"/>
    </location>
    <ligand>
        <name>chlorophyll a</name>
        <dbReference type="ChEBI" id="CHEBI:58416"/>
        <label>1</label>
    </ligand>
</feature>
<evidence type="ECO:0000256" key="2">
    <source>
        <dbReference type="ARBA" id="ARBA00004229"/>
    </source>
</evidence>
<evidence type="ECO:0000313" key="11">
    <source>
        <dbReference type="Proteomes" id="UP001295423"/>
    </source>
</evidence>
<dbReference type="GO" id="GO:0009507">
    <property type="term" value="C:chloroplast"/>
    <property type="evidence" value="ECO:0007669"/>
    <property type="project" value="UniProtKB-SubCell"/>
</dbReference>
<feature type="binding site" evidence="9">
    <location>
        <position position="241"/>
    </location>
    <ligand>
        <name>chlorophyll a</name>
        <dbReference type="ChEBI" id="CHEBI:58416"/>
        <label>1</label>
    </ligand>
</feature>
<keyword evidence="11" id="KW-1185">Reference proteome</keyword>
<evidence type="ECO:0000256" key="1">
    <source>
        <dbReference type="ARBA" id="ARBA00004022"/>
    </source>
</evidence>
<evidence type="ECO:0000313" key="10">
    <source>
        <dbReference type="EMBL" id="CAJ1940328.1"/>
    </source>
</evidence>
<feature type="binding site" evidence="9">
    <location>
        <position position="247"/>
    </location>
    <ligand>
        <name>chlorophyll a</name>
        <dbReference type="ChEBI" id="CHEBI:58416"/>
        <label>1</label>
    </ligand>
</feature>
<dbReference type="InterPro" id="IPR022796">
    <property type="entry name" value="Chloroa_b-bind"/>
</dbReference>
<keyword evidence="9" id="KW-0148">Chlorophyll</keyword>
<dbReference type="SUPFAM" id="SSF103511">
    <property type="entry name" value="Chlorophyll a-b binding protein"/>
    <property type="match status" value="1"/>
</dbReference>
<keyword evidence="6" id="KW-0934">Plastid</keyword>
<dbReference type="EMBL" id="CAKOGP040000890">
    <property type="protein sequence ID" value="CAJ1940328.1"/>
    <property type="molecule type" value="Genomic_DNA"/>
</dbReference>
<dbReference type="PANTHER" id="PTHR21649">
    <property type="entry name" value="CHLOROPHYLL A/B BINDING PROTEIN"/>
    <property type="match status" value="1"/>
</dbReference>
<name>A0AAD2CN12_9STRA</name>
<evidence type="ECO:0000256" key="4">
    <source>
        <dbReference type="ARBA" id="ARBA00022528"/>
    </source>
</evidence>
<comment type="subcellular location">
    <subcellularLocation>
        <location evidence="2">Plastid</location>
        <location evidence="2">Chloroplast</location>
    </subcellularLocation>
</comment>
<feature type="binding site" description="axial binding residue" evidence="9">
    <location>
        <position position="145"/>
    </location>
    <ligand>
        <name>chlorophyll b</name>
        <dbReference type="ChEBI" id="CHEBI:61721"/>
        <label>1</label>
    </ligand>
    <ligandPart>
        <name>Mg</name>
        <dbReference type="ChEBI" id="CHEBI:25107"/>
    </ligandPart>
</feature>
<accession>A0AAD2CN12</accession>
<keyword evidence="4" id="KW-0150">Chloroplast</keyword>
<sequence>MSVLRTSRPDLLTSCFNFLPTGRQRTQIDAQLSTHWEETSLYSKLAMKIAVLATLLAGASAFAPASFNGRSATLIREEAAAEAPAEEAAEEEPAAPTYVASTALPFLEYPPNLAGYVGDVGFDPFRFSDFLPVDFLREAELKHGRICQLALVGFAAVDIGYRIYPTPEAYEGLTSVTAHDALVEYGAMGQLFLWIGIAESLSSVAVWQMLSGSGRAPGDFGLDPVGFLTGDEAADNDMKLKEITHCRLAMLAFSGMVTQAVLTQGPFPYV</sequence>
<dbReference type="GO" id="GO:0016020">
    <property type="term" value="C:membrane"/>
    <property type="evidence" value="ECO:0007669"/>
    <property type="project" value="InterPro"/>
</dbReference>
<feature type="binding site" description="axial binding residue" evidence="9">
    <location>
        <position position="98"/>
    </location>
    <ligand>
        <name>chlorophyll b</name>
        <dbReference type="ChEBI" id="CHEBI:61721"/>
        <label>1</label>
    </ligand>
    <ligandPart>
        <name>Mg</name>
        <dbReference type="ChEBI" id="CHEBI:25107"/>
    </ligandPart>
</feature>
<evidence type="ECO:0000256" key="9">
    <source>
        <dbReference type="PIRSR" id="PIRSR601344-1"/>
    </source>
</evidence>
<evidence type="ECO:0000256" key="8">
    <source>
        <dbReference type="ARBA" id="ARBA00044011"/>
    </source>
</evidence>
<evidence type="ECO:0000256" key="3">
    <source>
        <dbReference type="ARBA" id="ARBA00005933"/>
    </source>
</evidence>
<keyword evidence="7" id="KW-0437">Light-harvesting polypeptide</keyword>
<evidence type="ECO:0000256" key="7">
    <source>
        <dbReference type="ARBA" id="ARBA00023243"/>
    </source>
</evidence>
<dbReference type="Gene3D" id="1.10.3460.10">
    <property type="entry name" value="Chlorophyll a/b binding protein domain"/>
    <property type="match status" value="1"/>
</dbReference>